<proteinExistence type="predicted"/>
<feature type="chain" id="PRO_5036929799" evidence="2">
    <location>
        <begin position="27"/>
        <end position="219"/>
    </location>
</feature>
<keyword evidence="4" id="KW-1185">Reference proteome</keyword>
<gene>
    <name evidence="3" type="ORF">J4573_21615</name>
</gene>
<sequence>MIRRFAPFICLVLLASACGGNSGSDATTPTTGSAAPSTSASPAAQPTQQQQQQLDPAEVQGAWWTWASSAPHGRNPVEDRTGKHCGVGQKDQIWFLAGTFGGAAKRRCTVPAGRTLVAPLVNLVGQTKKDCSAFLKGASGKLTADGKAARTLRWNAVPIEFDAVDDNPVSTGAGSLGGYGCGLWASVRPLTPGKHKISIRGRTGRFRVMVDYALTVSAG</sequence>
<evidence type="ECO:0000313" key="4">
    <source>
        <dbReference type="Proteomes" id="UP000669179"/>
    </source>
</evidence>
<dbReference type="PROSITE" id="PS51257">
    <property type="entry name" value="PROKAR_LIPOPROTEIN"/>
    <property type="match status" value="1"/>
</dbReference>
<name>A0A939PBR8_9ACTN</name>
<reference evidence="3" key="1">
    <citation type="submission" date="2021-03" db="EMBL/GenBank/DDBJ databases">
        <authorList>
            <person name="Kanchanasin P."/>
            <person name="Saeng-In P."/>
            <person name="Phongsopitanun W."/>
            <person name="Yuki M."/>
            <person name="Kudo T."/>
            <person name="Ohkuma M."/>
            <person name="Tanasupawat S."/>
        </authorList>
    </citation>
    <scope>NUCLEOTIDE SEQUENCE</scope>
    <source>
        <strain evidence="3">GKU 128</strain>
    </source>
</reference>
<dbReference type="RefSeq" id="WP_208257587.1">
    <property type="nucleotide sequence ID" value="NZ_JAGEOJ010000008.1"/>
</dbReference>
<keyword evidence="2" id="KW-0732">Signal</keyword>
<feature type="signal peptide" evidence="2">
    <location>
        <begin position="1"/>
        <end position="26"/>
    </location>
</feature>
<feature type="compositionally biased region" description="Low complexity" evidence="1">
    <location>
        <begin position="23"/>
        <end position="53"/>
    </location>
</feature>
<organism evidence="3 4">
    <name type="scientific">Actinomadura barringtoniae</name>
    <dbReference type="NCBI Taxonomy" id="1427535"/>
    <lineage>
        <taxon>Bacteria</taxon>
        <taxon>Bacillati</taxon>
        <taxon>Actinomycetota</taxon>
        <taxon>Actinomycetes</taxon>
        <taxon>Streptosporangiales</taxon>
        <taxon>Thermomonosporaceae</taxon>
        <taxon>Actinomadura</taxon>
    </lineage>
</organism>
<feature type="region of interest" description="Disordered" evidence="1">
    <location>
        <begin position="22"/>
        <end position="58"/>
    </location>
</feature>
<accession>A0A939PBR8</accession>
<protein>
    <submittedName>
        <fullName evidence="3">Signal protein</fullName>
    </submittedName>
</protein>
<evidence type="ECO:0000313" key="3">
    <source>
        <dbReference type="EMBL" id="MBO2449715.1"/>
    </source>
</evidence>
<dbReference type="Proteomes" id="UP000669179">
    <property type="component" value="Unassembled WGS sequence"/>
</dbReference>
<dbReference type="EMBL" id="JAGEOJ010000008">
    <property type="protein sequence ID" value="MBO2449715.1"/>
    <property type="molecule type" value="Genomic_DNA"/>
</dbReference>
<evidence type="ECO:0000256" key="2">
    <source>
        <dbReference type="SAM" id="SignalP"/>
    </source>
</evidence>
<comment type="caution">
    <text evidence="3">The sequence shown here is derived from an EMBL/GenBank/DDBJ whole genome shotgun (WGS) entry which is preliminary data.</text>
</comment>
<dbReference type="AlphaFoldDB" id="A0A939PBR8"/>
<evidence type="ECO:0000256" key="1">
    <source>
        <dbReference type="SAM" id="MobiDB-lite"/>
    </source>
</evidence>